<dbReference type="KEGG" id="fiy:BN1229_v1_0661"/>
<dbReference type="OrthoDB" id="8446803at2"/>
<dbReference type="Proteomes" id="UP000033187">
    <property type="component" value="Chromosome 1"/>
</dbReference>
<keyword evidence="1" id="KW-0812">Transmembrane</keyword>
<evidence type="ECO:0000256" key="1">
    <source>
        <dbReference type="SAM" id="Phobius"/>
    </source>
</evidence>
<feature type="transmembrane region" description="Helical" evidence="1">
    <location>
        <begin position="164"/>
        <end position="193"/>
    </location>
</feature>
<dbReference type="KEGG" id="fil:BN1229_v1_0657"/>
<organism evidence="2 3">
    <name type="scientific">Candidatus Filomicrobium marinum</name>
    <dbReference type="NCBI Taxonomy" id="1608628"/>
    <lineage>
        <taxon>Bacteria</taxon>
        <taxon>Pseudomonadati</taxon>
        <taxon>Pseudomonadota</taxon>
        <taxon>Alphaproteobacteria</taxon>
        <taxon>Hyphomicrobiales</taxon>
        <taxon>Hyphomicrobiaceae</taxon>
        <taxon>Filomicrobium</taxon>
    </lineage>
</organism>
<evidence type="ECO:0000313" key="3">
    <source>
        <dbReference type="Proteomes" id="UP000033187"/>
    </source>
</evidence>
<dbReference type="AlphaFoldDB" id="A0A0D6JBY2"/>
<evidence type="ECO:0000313" key="2">
    <source>
        <dbReference type="EMBL" id="CPR16122.1"/>
    </source>
</evidence>
<feature type="transmembrane region" description="Helical" evidence="1">
    <location>
        <begin position="68"/>
        <end position="97"/>
    </location>
</feature>
<dbReference type="PIRSF" id="PIRSF033239">
    <property type="entry name" value="ExoD"/>
    <property type="match status" value="1"/>
</dbReference>
<reference evidence="3" key="1">
    <citation type="submission" date="2015-02" db="EMBL/GenBank/DDBJ databases">
        <authorList>
            <person name="Chooi Y.-H."/>
        </authorList>
    </citation>
    <scope>NUCLEOTIDE SEQUENCE [LARGE SCALE GENOMIC DNA]</scope>
    <source>
        <strain evidence="3">strain Y</strain>
    </source>
</reference>
<name>A0A0D6JBY2_9HYPH</name>
<dbReference type="EMBL" id="LN829119">
    <property type="protein sequence ID" value="CPR16122.1"/>
    <property type="molecule type" value="Genomic_DNA"/>
</dbReference>
<feature type="transmembrane region" description="Helical" evidence="1">
    <location>
        <begin position="199"/>
        <end position="219"/>
    </location>
</feature>
<keyword evidence="3" id="KW-1185">Reference proteome</keyword>
<proteinExistence type="predicted"/>
<protein>
    <submittedName>
        <fullName evidence="2">Putative exopolysaccharide synthesis protein</fullName>
    </submittedName>
</protein>
<sequence>MKANHQQCVDRSFDPKHPPIRNVSNFHLGPRDDSLVSLLDQLVEHTTGDKVTLGKILDVVAHRSFGPLLLVIGLIAVGPTAAIPFLSYIAASIVIVLSAQMLIGKKYPWIPQGLAQFEFSRATLEKSVKIMRPYADRIDDFVGARLTLFTTEPARRLIAGVCTLLALCIFPLDMLPFTSGIPALAIAVFGLGLTMRDGLVITIGLALSASAAWLVIWMGRNLLLPFL</sequence>
<gene>
    <name evidence="2" type="ORF">YBN1229_v1_0661</name>
</gene>
<keyword evidence="1" id="KW-1133">Transmembrane helix</keyword>
<accession>A0A0D6JBY2</accession>
<dbReference type="PANTHER" id="PTHR41795:SF1">
    <property type="entry name" value="EXOPOLYSACCHARIDE SYNTHESIS PROTEIN"/>
    <property type="match status" value="1"/>
</dbReference>
<dbReference type="InterPro" id="IPR010331">
    <property type="entry name" value="ExoD"/>
</dbReference>
<keyword evidence="1" id="KW-0472">Membrane</keyword>
<dbReference type="PANTHER" id="PTHR41795">
    <property type="entry name" value="EXOPOLYSACCHARIDE SYNTHESIS PROTEIN"/>
    <property type="match status" value="1"/>
</dbReference>
<dbReference type="Pfam" id="PF06055">
    <property type="entry name" value="ExoD"/>
    <property type="match status" value="1"/>
</dbReference>